<evidence type="ECO:0000313" key="3">
    <source>
        <dbReference type="Proteomes" id="UP000075418"/>
    </source>
</evidence>
<dbReference type="AlphaFoldDB" id="A0A151A2X7"/>
<feature type="transmembrane region" description="Helical" evidence="1">
    <location>
        <begin position="156"/>
        <end position="177"/>
    </location>
</feature>
<sequence>MAILILIALIACLILGNYEKFIYVYYLFISEFKLNCSLKNFKVNTRKIKDKSTKVNKMSKKKLFINIFKMDSFIKIFIISIIFIIIFLNIFNTKPVRFILVELLITITTIVIIQMLKNTDELFKILFGQIVLTFIFAIIAIGFFQLDLEYNEFKIPIFLIAITLLISPLFISLNMYYSASNSIYKVIHFILCLINIIAIFFLMLTYMGYGFMFYKLQDLHVNVNDGRVNVYNQITLRNGFFVLVTYGLDRLSNIHIQVGGKSVKESIGFGTLLFSLISRTIVSTYVALVFAFITNTLVNRGGKNKT</sequence>
<feature type="transmembrane region" description="Helical" evidence="1">
    <location>
        <begin position="183"/>
        <end position="206"/>
    </location>
</feature>
<accession>A0A151A2X7</accession>
<dbReference type="RefSeq" id="WP_061853927.1">
    <property type="nucleotide sequence ID" value="NZ_LUGM01000002.1"/>
</dbReference>
<evidence type="ECO:0000256" key="1">
    <source>
        <dbReference type="SAM" id="Phobius"/>
    </source>
</evidence>
<feature type="transmembrane region" description="Helical" evidence="1">
    <location>
        <begin position="122"/>
        <end position="144"/>
    </location>
</feature>
<feature type="transmembrane region" description="Helical" evidence="1">
    <location>
        <begin position="72"/>
        <end position="91"/>
    </location>
</feature>
<keyword evidence="1" id="KW-1133">Transmembrane helix</keyword>
<protein>
    <submittedName>
        <fullName evidence="2">Uncharacterized protein</fullName>
    </submittedName>
</protein>
<reference evidence="2 3" key="1">
    <citation type="submission" date="2016-02" db="EMBL/GenBank/DDBJ databases">
        <title>Draft genome sequence of hydrocarbon degrading Staphylococcus saprophyticus Strain CNV2, isolated from crude-oil contaminated soil from Noonmati Oil Refinery, Guwahati, Assam, India.</title>
        <authorList>
            <person name="Mukherjee A."/>
            <person name="Chettri B."/>
            <person name="Langpoklakpam J."/>
            <person name="Singh A.K."/>
            <person name="Chattopadhyay D.J."/>
        </authorList>
    </citation>
    <scope>NUCLEOTIDE SEQUENCE [LARGE SCALE GENOMIC DNA]</scope>
    <source>
        <strain evidence="2 3">CNV2</strain>
    </source>
</reference>
<gene>
    <name evidence="2" type="ORF">A0131_02595</name>
</gene>
<keyword evidence="1" id="KW-0472">Membrane</keyword>
<proteinExistence type="predicted"/>
<keyword evidence="1" id="KW-0812">Transmembrane</keyword>
<name>A0A151A2X7_9STAP</name>
<feature type="transmembrane region" description="Helical" evidence="1">
    <location>
        <begin position="271"/>
        <end position="293"/>
    </location>
</feature>
<feature type="transmembrane region" description="Helical" evidence="1">
    <location>
        <begin position="98"/>
        <end position="116"/>
    </location>
</feature>
<organism evidence="2 3">
    <name type="scientific">Staphylococcus kloosii</name>
    <dbReference type="NCBI Taxonomy" id="29384"/>
    <lineage>
        <taxon>Bacteria</taxon>
        <taxon>Bacillati</taxon>
        <taxon>Bacillota</taxon>
        <taxon>Bacilli</taxon>
        <taxon>Bacillales</taxon>
        <taxon>Staphylococcaceae</taxon>
        <taxon>Staphylococcus</taxon>
    </lineage>
</organism>
<dbReference type="EMBL" id="LUGM01000002">
    <property type="protein sequence ID" value="KYH13696.1"/>
    <property type="molecule type" value="Genomic_DNA"/>
</dbReference>
<comment type="caution">
    <text evidence="2">The sequence shown here is derived from an EMBL/GenBank/DDBJ whole genome shotgun (WGS) entry which is preliminary data.</text>
</comment>
<evidence type="ECO:0000313" key="2">
    <source>
        <dbReference type="EMBL" id="KYH13696.1"/>
    </source>
</evidence>
<dbReference type="Proteomes" id="UP000075418">
    <property type="component" value="Unassembled WGS sequence"/>
</dbReference>